<accession>A0ABS2HDH9</accession>
<comment type="caution">
    <text evidence="2">The sequence shown here is derived from an EMBL/GenBank/DDBJ whole genome shotgun (WGS) entry which is preliminary data.</text>
</comment>
<reference evidence="2 3" key="1">
    <citation type="submission" date="2021-01" db="EMBL/GenBank/DDBJ databases">
        <title>Paenibacillus sp.nov. isolated from the rhizosphere soil of tomato plant.</title>
        <authorList>
            <person name="Thin K.K."/>
            <person name="Zhang X."/>
            <person name="He S."/>
        </authorList>
    </citation>
    <scope>NUCLEOTIDE SEQUENCE [LARGE SCALE GENOMIC DNA]</scope>
    <source>
        <strain evidence="2 3">DXFW5</strain>
    </source>
</reference>
<feature type="domain" description="Putative zinc ribbon" evidence="1">
    <location>
        <begin position="6"/>
        <end position="86"/>
    </location>
</feature>
<evidence type="ECO:0000313" key="2">
    <source>
        <dbReference type="EMBL" id="MBM6997639.1"/>
    </source>
</evidence>
<evidence type="ECO:0000259" key="1">
    <source>
        <dbReference type="Pfam" id="PF12674"/>
    </source>
</evidence>
<dbReference type="InterPro" id="IPR025868">
    <property type="entry name" value="Zn_ribbon_dom_put"/>
</dbReference>
<proteinExistence type="predicted"/>
<dbReference type="Proteomes" id="UP001516620">
    <property type="component" value="Unassembled WGS sequence"/>
</dbReference>
<name>A0ABS2HDH9_9BACL</name>
<keyword evidence="3" id="KW-1185">Reference proteome</keyword>
<evidence type="ECO:0000313" key="3">
    <source>
        <dbReference type="Proteomes" id="UP001516620"/>
    </source>
</evidence>
<sequence>MGNETFCQSCGMPLSNEELLGTNGDGSKHQEYCVYCYDGGQFTSEVTMEEMIEQCLKYGGDSGMFADKAKAKETMLAWFPTLKRWKQD</sequence>
<organism evidence="2 3">
    <name type="scientific">Paenibacillus rhizolycopersici</name>
    <dbReference type="NCBI Taxonomy" id="2780073"/>
    <lineage>
        <taxon>Bacteria</taxon>
        <taxon>Bacillati</taxon>
        <taxon>Bacillota</taxon>
        <taxon>Bacilli</taxon>
        <taxon>Bacillales</taxon>
        <taxon>Paenibacillaceae</taxon>
        <taxon>Paenibacillus</taxon>
    </lineage>
</organism>
<dbReference type="Pfam" id="PF12674">
    <property type="entry name" value="Zn_ribbon_2"/>
    <property type="match status" value="1"/>
</dbReference>
<dbReference type="EMBL" id="JADCNN020000021">
    <property type="protein sequence ID" value="MBM6997639.1"/>
    <property type="molecule type" value="Genomic_DNA"/>
</dbReference>
<gene>
    <name evidence="2" type="ORF">IM700_018415</name>
</gene>
<protein>
    <submittedName>
        <fullName evidence="2">Zinc ribbon domain-containing protein</fullName>
    </submittedName>
</protein>